<dbReference type="EMBL" id="CAJPWZ010001032">
    <property type="protein sequence ID" value="CAG2205875.1"/>
    <property type="molecule type" value="Genomic_DNA"/>
</dbReference>
<gene>
    <name evidence="1" type="ORF">MEDL_20251</name>
</gene>
<reference evidence="1" key="1">
    <citation type="submission" date="2021-03" db="EMBL/GenBank/DDBJ databases">
        <authorList>
            <person name="Bekaert M."/>
        </authorList>
    </citation>
    <scope>NUCLEOTIDE SEQUENCE</scope>
</reference>
<evidence type="ECO:0000313" key="2">
    <source>
        <dbReference type="Proteomes" id="UP000683360"/>
    </source>
</evidence>
<name>A0A8S3RCF3_MYTED</name>
<sequence length="239" mass="26676">MLNVVTSGHPTKILNMVTSGHPTQILNMVTSGHPTKIVNMVTSGHPTQILNKVTSGHLTKILNMVTSGHPTHILTLVTFGHPTYISNMVTSGHPHIYWLWGVQPLVIIYQNEAQRKRMMKLAENVVFLDATYKGLTAYGYSFYALVARDEQQGRGTPLSYCISSDDTGEVVKIFLRSLKTTVENHGFDFCPRFVGIKVDNISNSISLLINTFHFRLIICLQLVTLFGVNTKSDMDIKDK</sequence>
<dbReference type="OrthoDB" id="1902038at2759"/>
<evidence type="ECO:0000313" key="1">
    <source>
        <dbReference type="EMBL" id="CAG2205875.1"/>
    </source>
</evidence>
<accession>A0A8S3RCF3</accession>
<protein>
    <recommendedName>
        <fullName evidence="3">MULE transposase domain-containing protein</fullName>
    </recommendedName>
</protein>
<proteinExistence type="predicted"/>
<dbReference type="AlphaFoldDB" id="A0A8S3RCF3"/>
<keyword evidence="2" id="KW-1185">Reference proteome</keyword>
<dbReference type="Proteomes" id="UP000683360">
    <property type="component" value="Unassembled WGS sequence"/>
</dbReference>
<comment type="caution">
    <text evidence="1">The sequence shown here is derived from an EMBL/GenBank/DDBJ whole genome shotgun (WGS) entry which is preliminary data.</text>
</comment>
<evidence type="ECO:0008006" key="3">
    <source>
        <dbReference type="Google" id="ProtNLM"/>
    </source>
</evidence>
<organism evidence="1 2">
    <name type="scientific">Mytilus edulis</name>
    <name type="common">Blue mussel</name>
    <dbReference type="NCBI Taxonomy" id="6550"/>
    <lineage>
        <taxon>Eukaryota</taxon>
        <taxon>Metazoa</taxon>
        <taxon>Spiralia</taxon>
        <taxon>Lophotrochozoa</taxon>
        <taxon>Mollusca</taxon>
        <taxon>Bivalvia</taxon>
        <taxon>Autobranchia</taxon>
        <taxon>Pteriomorphia</taxon>
        <taxon>Mytilida</taxon>
        <taxon>Mytiloidea</taxon>
        <taxon>Mytilidae</taxon>
        <taxon>Mytilinae</taxon>
        <taxon>Mytilus</taxon>
    </lineage>
</organism>